<evidence type="ECO:0008006" key="4">
    <source>
        <dbReference type="Google" id="ProtNLM"/>
    </source>
</evidence>
<proteinExistence type="predicted"/>
<keyword evidence="1" id="KW-0472">Membrane</keyword>
<reference evidence="2" key="2">
    <citation type="journal article" date="2021" name="PeerJ">
        <title>Extensive microbial diversity within the chicken gut microbiome revealed by metagenomics and culture.</title>
        <authorList>
            <person name="Gilroy R."/>
            <person name="Ravi A."/>
            <person name="Getino M."/>
            <person name="Pursley I."/>
            <person name="Horton D.L."/>
            <person name="Alikhan N.F."/>
            <person name="Baker D."/>
            <person name="Gharbi K."/>
            <person name="Hall N."/>
            <person name="Watson M."/>
            <person name="Adriaenssens E.M."/>
            <person name="Foster-Nyarko E."/>
            <person name="Jarju S."/>
            <person name="Secka A."/>
            <person name="Antonio M."/>
            <person name="Oren A."/>
            <person name="Chaudhuri R.R."/>
            <person name="La Ragione R."/>
            <person name="Hildebrand F."/>
            <person name="Pallen M.J."/>
        </authorList>
    </citation>
    <scope>NUCLEOTIDE SEQUENCE</scope>
    <source>
        <strain evidence="2">ChiSxjej1B13-7041</strain>
    </source>
</reference>
<dbReference type="AlphaFoldDB" id="A0A9D1JGT4"/>
<dbReference type="Proteomes" id="UP000886841">
    <property type="component" value="Unassembled WGS sequence"/>
</dbReference>
<feature type="transmembrane region" description="Helical" evidence="1">
    <location>
        <begin position="51"/>
        <end position="71"/>
    </location>
</feature>
<evidence type="ECO:0000313" key="2">
    <source>
        <dbReference type="EMBL" id="HIR93791.1"/>
    </source>
</evidence>
<keyword evidence="1" id="KW-0812">Transmembrane</keyword>
<comment type="caution">
    <text evidence="2">The sequence shown here is derived from an EMBL/GenBank/DDBJ whole genome shotgun (WGS) entry which is preliminary data.</text>
</comment>
<protein>
    <recommendedName>
        <fullName evidence="4">SdpI family protein</fullName>
    </recommendedName>
</protein>
<evidence type="ECO:0000256" key="1">
    <source>
        <dbReference type="SAM" id="Phobius"/>
    </source>
</evidence>
<feature type="transmembrane region" description="Helical" evidence="1">
    <location>
        <begin position="76"/>
        <end position="94"/>
    </location>
</feature>
<organism evidence="2 3">
    <name type="scientific">Candidatus Egerieimonas intestinavium</name>
    <dbReference type="NCBI Taxonomy" id="2840777"/>
    <lineage>
        <taxon>Bacteria</taxon>
        <taxon>Bacillati</taxon>
        <taxon>Bacillota</taxon>
        <taxon>Clostridia</taxon>
        <taxon>Lachnospirales</taxon>
        <taxon>Lachnospiraceae</taxon>
        <taxon>Lachnospiraceae incertae sedis</taxon>
        <taxon>Candidatus Egerieimonas</taxon>
    </lineage>
</organism>
<evidence type="ECO:0000313" key="3">
    <source>
        <dbReference type="Proteomes" id="UP000886841"/>
    </source>
</evidence>
<sequence length="104" mass="12091">MGLVLLWCGGLLCLVIGFYTRNQRKPMCLWGGLRVWESQVKNVQAYNRAVGRMWCVTSIPFWICGLIVYVYPPSALIIFGLFCTVGMGLMLWYYHKIQEKYFLP</sequence>
<reference evidence="2" key="1">
    <citation type="submission" date="2020-10" db="EMBL/GenBank/DDBJ databases">
        <authorList>
            <person name="Gilroy R."/>
        </authorList>
    </citation>
    <scope>NUCLEOTIDE SEQUENCE</scope>
    <source>
        <strain evidence="2">ChiSxjej1B13-7041</strain>
    </source>
</reference>
<gene>
    <name evidence="2" type="ORF">IAB98_10280</name>
</gene>
<dbReference type="EMBL" id="DVHU01000091">
    <property type="protein sequence ID" value="HIR93791.1"/>
    <property type="molecule type" value="Genomic_DNA"/>
</dbReference>
<name>A0A9D1JGT4_9FIRM</name>
<accession>A0A9D1JGT4</accession>
<keyword evidence="1" id="KW-1133">Transmembrane helix</keyword>